<evidence type="ECO:0000313" key="6">
    <source>
        <dbReference type="EMBL" id="OZG63366.1"/>
    </source>
</evidence>
<sequence>MTTTPVPPQVPSHENPAALLQGRALGKQYHRGESANTVLRGVDIDIHAGDFTVIMGASGAGKSTLLYVLSGMDRPTGGEVRYRGARVDDLGERAMARLRAEEFGFVFQQPNLVGNLTLLENVTLAGYVGGGRDAGVVRQESERLLDRMHIAHAAHRLPSQVSGGEAQRAAIARAVINHPGILFADEPTGALNRRNSDDVLDLLSELNQGGQSVLMVTHDVRAAVRANRVLYLRDGELLGEALLGTYRPDESKGRETSLAAWLAEMGW</sequence>
<dbReference type="AlphaFoldDB" id="A0A261FX86"/>
<dbReference type="GO" id="GO:0016887">
    <property type="term" value="F:ATP hydrolysis activity"/>
    <property type="evidence" value="ECO:0007669"/>
    <property type="project" value="InterPro"/>
</dbReference>
<evidence type="ECO:0000259" key="5">
    <source>
        <dbReference type="PROSITE" id="PS50893"/>
    </source>
</evidence>
<evidence type="ECO:0000256" key="2">
    <source>
        <dbReference type="ARBA" id="ARBA00022448"/>
    </source>
</evidence>
<dbReference type="InterPro" id="IPR003593">
    <property type="entry name" value="AAA+_ATPase"/>
</dbReference>
<dbReference type="InterPro" id="IPR017871">
    <property type="entry name" value="ABC_transporter-like_CS"/>
</dbReference>
<dbReference type="CDD" id="cd03255">
    <property type="entry name" value="ABC_MJ0796_LolCDE_FtsE"/>
    <property type="match status" value="1"/>
</dbReference>
<dbReference type="PANTHER" id="PTHR24220">
    <property type="entry name" value="IMPORT ATP-BINDING PROTEIN"/>
    <property type="match status" value="1"/>
</dbReference>
<dbReference type="EMBL" id="MWWX01000001">
    <property type="protein sequence ID" value="OZG63366.1"/>
    <property type="molecule type" value="Genomic_DNA"/>
</dbReference>
<dbReference type="PROSITE" id="PS00211">
    <property type="entry name" value="ABC_TRANSPORTER_1"/>
    <property type="match status" value="1"/>
</dbReference>
<dbReference type="Proteomes" id="UP000216352">
    <property type="component" value="Unassembled WGS sequence"/>
</dbReference>
<dbReference type="GO" id="GO:0005524">
    <property type="term" value="F:ATP binding"/>
    <property type="evidence" value="ECO:0007669"/>
    <property type="project" value="UniProtKB-KW"/>
</dbReference>
<dbReference type="InterPro" id="IPR003439">
    <property type="entry name" value="ABC_transporter-like_ATP-bd"/>
</dbReference>
<dbReference type="GO" id="GO:0022857">
    <property type="term" value="F:transmembrane transporter activity"/>
    <property type="evidence" value="ECO:0007669"/>
    <property type="project" value="TreeGrafter"/>
</dbReference>
<dbReference type="PANTHER" id="PTHR24220:SF689">
    <property type="entry name" value="LIPOPROTEIN-RELEASING SYSTEM ATP-BINDING PROTEIN LOLD"/>
    <property type="match status" value="1"/>
</dbReference>
<name>A0A261FX86_9BIFI</name>
<dbReference type="SUPFAM" id="SSF52540">
    <property type="entry name" value="P-loop containing nucleoside triphosphate hydrolases"/>
    <property type="match status" value="1"/>
</dbReference>
<dbReference type="InterPro" id="IPR017911">
    <property type="entry name" value="MacB-like_ATP-bd"/>
</dbReference>
<comment type="caution">
    <text evidence="6">The sequence shown here is derived from an EMBL/GenBank/DDBJ whole genome shotgun (WGS) entry which is preliminary data.</text>
</comment>
<dbReference type="InterPro" id="IPR027417">
    <property type="entry name" value="P-loop_NTPase"/>
</dbReference>
<feature type="domain" description="ABC transporter" evidence="5">
    <location>
        <begin position="20"/>
        <end position="259"/>
    </location>
</feature>
<organism evidence="6 7">
    <name type="scientific">Bifidobacterium lemurum</name>
    <dbReference type="NCBI Taxonomy" id="1603886"/>
    <lineage>
        <taxon>Bacteria</taxon>
        <taxon>Bacillati</taxon>
        <taxon>Actinomycetota</taxon>
        <taxon>Actinomycetes</taxon>
        <taxon>Bifidobacteriales</taxon>
        <taxon>Bifidobacteriaceae</taxon>
        <taxon>Bifidobacterium</taxon>
    </lineage>
</organism>
<dbReference type="RefSeq" id="WP_072725455.1">
    <property type="nucleotide sequence ID" value="NZ_BDIS01000015.1"/>
</dbReference>
<keyword evidence="3" id="KW-0547">Nucleotide-binding</keyword>
<keyword evidence="2" id="KW-0813">Transport</keyword>
<dbReference type="STRING" id="1603886.GCA_001895165_01168"/>
<evidence type="ECO:0000313" key="7">
    <source>
        <dbReference type="Proteomes" id="UP000216352"/>
    </source>
</evidence>
<dbReference type="Pfam" id="PF00005">
    <property type="entry name" value="ABC_tran"/>
    <property type="match status" value="1"/>
</dbReference>
<protein>
    <submittedName>
        <fullName evidence="6">ABC transporter ATP-binding protein</fullName>
    </submittedName>
</protein>
<evidence type="ECO:0000256" key="1">
    <source>
        <dbReference type="ARBA" id="ARBA00005417"/>
    </source>
</evidence>
<gene>
    <name evidence="6" type="ORF">BLEM_0069</name>
</gene>
<comment type="similarity">
    <text evidence="1">Belongs to the ABC transporter superfamily.</text>
</comment>
<keyword evidence="7" id="KW-1185">Reference proteome</keyword>
<dbReference type="InterPro" id="IPR015854">
    <property type="entry name" value="ABC_transpr_LolD-like"/>
</dbReference>
<reference evidence="6 7" key="1">
    <citation type="journal article" date="2017" name="BMC Genomics">
        <title>Comparative genomic and phylogenomic analyses of the Bifidobacteriaceae family.</title>
        <authorList>
            <person name="Lugli G.A."/>
            <person name="Milani C."/>
            <person name="Turroni F."/>
            <person name="Duranti S."/>
            <person name="Mancabelli L."/>
            <person name="Mangifesta M."/>
            <person name="Ferrario C."/>
            <person name="Modesto M."/>
            <person name="Mattarelli P."/>
            <person name="Jiri K."/>
            <person name="van Sinderen D."/>
            <person name="Ventura M."/>
        </authorList>
    </citation>
    <scope>NUCLEOTIDE SEQUENCE [LARGE SCALE GENOMIC DNA]</scope>
    <source>
        <strain evidence="6 7">DSM 28807</strain>
    </source>
</reference>
<dbReference type="OrthoDB" id="9802264at2"/>
<evidence type="ECO:0000256" key="4">
    <source>
        <dbReference type="ARBA" id="ARBA00022840"/>
    </source>
</evidence>
<dbReference type="PROSITE" id="PS50893">
    <property type="entry name" value="ABC_TRANSPORTER_2"/>
    <property type="match status" value="1"/>
</dbReference>
<dbReference type="GO" id="GO:0005886">
    <property type="term" value="C:plasma membrane"/>
    <property type="evidence" value="ECO:0007669"/>
    <property type="project" value="TreeGrafter"/>
</dbReference>
<keyword evidence="4 6" id="KW-0067">ATP-binding</keyword>
<accession>A0A261FX86</accession>
<proteinExistence type="inferred from homology"/>
<dbReference type="Gene3D" id="3.40.50.300">
    <property type="entry name" value="P-loop containing nucleotide triphosphate hydrolases"/>
    <property type="match status" value="1"/>
</dbReference>
<evidence type="ECO:0000256" key="3">
    <source>
        <dbReference type="ARBA" id="ARBA00022741"/>
    </source>
</evidence>
<dbReference type="SMART" id="SM00382">
    <property type="entry name" value="AAA"/>
    <property type="match status" value="1"/>
</dbReference>